<comment type="caution">
    <text evidence="1">The sequence shown here is derived from an EMBL/GenBank/DDBJ whole genome shotgun (WGS) entry which is preliminary data.</text>
</comment>
<accession>A0ACC2UHH2</accession>
<sequence length="155" mass="17257">MSTIIQICLAIAVVVLVKRVLFGNRKDTVPHVGSWLPLVGHNLKLRYHARTFLAECRAKYGTAYSIGYLGKKLYIIADDEARFMVKHCDQNMFGARNEVFRSKFSANVRSTFLLIRLESGPMPLGSQLSRTMATKQSRTTSIPSCAGCFPRPSSG</sequence>
<reference evidence="1" key="1">
    <citation type="submission" date="2022-04" db="EMBL/GenBank/DDBJ databases">
        <title>Genome of the entomopathogenic fungus Entomophthora muscae.</title>
        <authorList>
            <person name="Elya C."/>
            <person name="Lovett B.R."/>
            <person name="Lee E."/>
            <person name="Macias A.M."/>
            <person name="Hajek A.E."/>
            <person name="De Bivort B.L."/>
            <person name="Kasson M.T."/>
            <person name="De Fine Licht H.H."/>
            <person name="Stajich J.E."/>
        </authorList>
    </citation>
    <scope>NUCLEOTIDE SEQUENCE</scope>
    <source>
        <strain evidence="1">Berkeley</strain>
    </source>
</reference>
<organism evidence="1 2">
    <name type="scientific">Entomophthora muscae</name>
    <dbReference type="NCBI Taxonomy" id="34485"/>
    <lineage>
        <taxon>Eukaryota</taxon>
        <taxon>Fungi</taxon>
        <taxon>Fungi incertae sedis</taxon>
        <taxon>Zoopagomycota</taxon>
        <taxon>Entomophthoromycotina</taxon>
        <taxon>Entomophthoromycetes</taxon>
        <taxon>Entomophthorales</taxon>
        <taxon>Entomophthoraceae</taxon>
        <taxon>Entomophthora</taxon>
    </lineage>
</organism>
<name>A0ACC2UHH2_9FUNG</name>
<evidence type="ECO:0000313" key="1">
    <source>
        <dbReference type="EMBL" id="KAJ9086359.1"/>
    </source>
</evidence>
<dbReference type="Proteomes" id="UP001165960">
    <property type="component" value="Unassembled WGS sequence"/>
</dbReference>
<keyword evidence="2" id="KW-1185">Reference proteome</keyword>
<evidence type="ECO:0000313" key="2">
    <source>
        <dbReference type="Proteomes" id="UP001165960"/>
    </source>
</evidence>
<dbReference type="EMBL" id="QTSX02000722">
    <property type="protein sequence ID" value="KAJ9086359.1"/>
    <property type="molecule type" value="Genomic_DNA"/>
</dbReference>
<protein>
    <submittedName>
        <fullName evidence="1">Uncharacterized protein</fullName>
    </submittedName>
</protein>
<proteinExistence type="predicted"/>
<gene>
    <name evidence="1" type="ORF">DSO57_1004756</name>
</gene>